<evidence type="ECO:0000256" key="4">
    <source>
        <dbReference type="ARBA" id="ARBA00023002"/>
    </source>
</evidence>
<evidence type="ECO:0000313" key="7">
    <source>
        <dbReference type="EMBL" id="MBA8929865.1"/>
    </source>
</evidence>
<evidence type="ECO:0000256" key="2">
    <source>
        <dbReference type="ARBA" id="ARBA00022630"/>
    </source>
</evidence>
<keyword evidence="5" id="KW-0520">NAD</keyword>
<name>A0ABR6BT57_9PSEU</name>
<keyword evidence="4 7" id="KW-0560">Oxidoreductase</keyword>
<evidence type="ECO:0000256" key="5">
    <source>
        <dbReference type="ARBA" id="ARBA00023027"/>
    </source>
</evidence>
<reference evidence="7 8" key="1">
    <citation type="submission" date="2020-08" db="EMBL/GenBank/DDBJ databases">
        <title>Genomic Encyclopedia of Archaeal and Bacterial Type Strains, Phase II (KMG-II): from individual species to whole genera.</title>
        <authorList>
            <person name="Goeker M."/>
        </authorList>
    </citation>
    <scope>NUCLEOTIDE SEQUENCE [LARGE SCALE GENOMIC DNA]</scope>
    <source>
        <strain evidence="7 8">DSM 43850</strain>
    </source>
</reference>
<evidence type="ECO:0000256" key="3">
    <source>
        <dbReference type="ARBA" id="ARBA00022827"/>
    </source>
</evidence>
<evidence type="ECO:0000256" key="1">
    <source>
        <dbReference type="ARBA" id="ARBA00005272"/>
    </source>
</evidence>
<protein>
    <submittedName>
        <fullName evidence="7">NADH dehydrogenase</fullName>
        <ecNumber evidence="7">1.6.99.3</ecNumber>
    </submittedName>
</protein>
<dbReference type="EMBL" id="JACJID010000006">
    <property type="protein sequence ID" value="MBA8929865.1"/>
    <property type="molecule type" value="Genomic_DNA"/>
</dbReference>
<comment type="caution">
    <text evidence="7">The sequence shown here is derived from an EMBL/GenBank/DDBJ whole genome shotgun (WGS) entry which is preliminary data.</text>
</comment>
<dbReference type="Pfam" id="PF07992">
    <property type="entry name" value="Pyr_redox_2"/>
    <property type="match status" value="1"/>
</dbReference>
<comment type="similarity">
    <text evidence="1">Belongs to the NADH dehydrogenase family.</text>
</comment>
<organism evidence="7 8">
    <name type="scientific">Kutzneria viridogrisea</name>
    <dbReference type="NCBI Taxonomy" id="47990"/>
    <lineage>
        <taxon>Bacteria</taxon>
        <taxon>Bacillati</taxon>
        <taxon>Actinomycetota</taxon>
        <taxon>Actinomycetes</taxon>
        <taxon>Pseudonocardiales</taxon>
        <taxon>Pseudonocardiaceae</taxon>
        <taxon>Kutzneria</taxon>
    </lineage>
</organism>
<dbReference type="Gene3D" id="3.50.50.100">
    <property type="match status" value="1"/>
</dbReference>
<keyword evidence="3" id="KW-0274">FAD</keyword>
<accession>A0ABR6BT57</accession>
<evidence type="ECO:0000313" key="8">
    <source>
        <dbReference type="Proteomes" id="UP000517916"/>
    </source>
</evidence>
<keyword evidence="2" id="KW-0285">Flavoprotein</keyword>
<dbReference type="GO" id="GO:0016491">
    <property type="term" value="F:oxidoreductase activity"/>
    <property type="evidence" value="ECO:0007669"/>
    <property type="project" value="UniProtKB-KW"/>
</dbReference>
<dbReference type="Proteomes" id="UP000517916">
    <property type="component" value="Unassembled WGS sequence"/>
</dbReference>
<dbReference type="InterPro" id="IPR036188">
    <property type="entry name" value="FAD/NAD-bd_sf"/>
</dbReference>
<dbReference type="InterPro" id="IPR045024">
    <property type="entry name" value="NDH-2"/>
</dbReference>
<dbReference type="InterPro" id="IPR023753">
    <property type="entry name" value="FAD/NAD-binding_dom"/>
</dbReference>
<proteinExistence type="inferred from homology"/>
<evidence type="ECO:0000259" key="6">
    <source>
        <dbReference type="Pfam" id="PF07992"/>
    </source>
</evidence>
<dbReference type="SUPFAM" id="SSF51905">
    <property type="entry name" value="FAD/NAD(P)-binding domain"/>
    <property type="match status" value="1"/>
</dbReference>
<gene>
    <name evidence="7" type="ORF">BC739_007098</name>
</gene>
<sequence>MYTALGLQKKLRSREASVTVVDPQPHMTYQPFLPEAAAGSIEPRHVVVPLRRVLKRCHVLTGRVTKIDHAAKTATVEALDGHIEEVGYDTLVVALGSVARTLPIPGLPERGIAFKTIGEAIYLRNHVLSRLDLASTTDDPELRRRLLTFVVIGGGYAGIEALAELEDMARYATRYYDTLDQKDMRWVLVEAAGRVMPEVRPSLGVYTVKQLEERGIECFLDTRVKSMEDGHVVLDDGTEFDAETIIWTAGVKANPVLANTDLPLDQRGRVLCTAAMQVQGVDNAWAAGDNAAVPDLSKTDEDPAATCSPSAQHAVRQAKQLSKNIVRVLRGGKPRVYTHKYAGSVASLGLYKGVADVYGVKARGFVAWGMHRAYHVSRMPTFNRKVRVAFDWLGAWLFKREVVSLGQINNPKAEFDRVTRG</sequence>
<keyword evidence="8" id="KW-1185">Reference proteome</keyword>
<dbReference type="PRINTS" id="PR00368">
    <property type="entry name" value="FADPNR"/>
</dbReference>
<dbReference type="PANTHER" id="PTHR43706">
    <property type="entry name" value="NADH DEHYDROGENASE"/>
    <property type="match status" value="1"/>
</dbReference>
<dbReference type="EC" id="1.6.99.3" evidence="7"/>
<feature type="domain" description="FAD/NAD(P)-binding" evidence="6">
    <location>
        <begin position="8"/>
        <end position="317"/>
    </location>
</feature>
<dbReference type="PANTHER" id="PTHR43706:SF45">
    <property type="entry name" value="NADH DEHYDROGENASE-LIKE PROTEIN RV1812C"/>
    <property type="match status" value="1"/>
</dbReference>